<organism evidence="5 7">
    <name type="scientific">Canis lupus familiaris</name>
    <name type="common">Dog</name>
    <name type="synonym">Canis familiaris</name>
    <dbReference type="NCBI Taxonomy" id="9615"/>
    <lineage>
        <taxon>Eukaryota</taxon>
        <taxon>Metazoa</taxon>
        <taxon>Chordata</taxon>
        <taxon>Craniata</taxon>
        <taxon>Vertebrata</taxon>
        <taxon>Euteleostomi</taxon>
        <taxon>Mammalia</taxon>
        <taxon>Eutheria</taxon>
        <taxon>Laurasiatheria</taxon>
        <taxon>Carnivora</taxon>
        <taxon>Caniformia</taxon>
        <taxon>Canidae</taxon>
        <taxon>Canis</taxon>
    </lineage>
</organism>
<evidence type="ECO:0000256" key="1">
    <source>
        <dbReference type="ARBA" id="ARBA00025733"/>
    </source>
</evidence>
<evidence type="ECO:0000313" key="4">
    <source>
        <dbReference type="Ensembl" id="ENSCAFP00000053353.1"/>
    </source>
</evidence>
<protein>
    <recommendedName>
        <fullName evidence="3">CS domain-containing protein</fullName>
    </recommendedName>
</protein>
<dbReference type="AlphaFoldDB" id="A0A8C0NAN2"/>
<dbReference type="InterPro" id="IPR008978">
    <property type="entry name" value="HSP20-like_chaperone"/>
</dbReference>
<keyword evidence="2" id="KW-0143">Chaperone</keyword>
<dbReference type="GO" id="GO:0051879">
    <property type="term" value="F:Hsp90 protein binding"/>
    <property type="evidence" value="ECO:0007669"/>
    <property type="project" value="UniProtKB-UniRule"/>
</dbReference>
<evidence type="ECO:0000256" key="2">
    <source>
        <dbReference type="RuleBase" id="RU369032"/>
    </source>
</evidence>
<sequence length="224" mass="25947">KFFFLFNDSPKEIFTLGSFCGCPQDLKIAVLALASKHHWVAGATTARQHAWMLWYNRPKYVFMEFCVEDSTEVHLLIKDLHIVFSCKNASGVELYNETEFYAKVNSKDSQDKHSCGLTKEDIKPVWLSMDFDNWRDWEEEDEVELAQVECYAELLRKVNTKRPPPGMEDLDDDSDTWVWLTSETTECLPQTNGAAVGSEEQQHQSRWHSGTFGMEVSQERLCFQ</sequence>
<dbReference type="Ensembl" id="ENSCAFT00030027422.1">
    <property type="protein sequence ID" value="ENSCAFP00030023927.1"/>
    <property type="gene ID" value="ENSCAFG00030014862.1"/>
</dbReference>
<name>A0A8C0NAN2_CANLF</name>
<dbReference type="PROSITE" id="PS51203">
    <property type="entry name" value="CS"/>
    <property type="match status" value="1"/>
</dbReference>
<dbReference type="InterPro" id="IPR045250">
    <property type="entry name" value="p23-like"/>
</dbReference>
<keyword evidence="2" id="KW-0963">Cytoplasm</keyword>
<evidence type="ECO:0000313" key="6">
    <source>
        <dbReference type="Proteomes" id="UP000002254"/>
    </source>
</evidence>
<reference evidence="5" key="2">
    <citation type="submission" date="2019-03" db="EMBL/GenBank/DDBJ databases">
        <authorList>
            <person name="Warren W.C."/>
            <person name="Johnson G.S."/>
        </authorList>
    </citation>
    <scope>NUCLEOTIDE SEQUENCE [LARGE SCALE GENOMIC DNA]</scope>
    <source>
        <strain evidence="5">Basenji</strain>
    </source>
</reference>
<comment type="similarity">
    <text evidence="1 2">Belongs to the p23/wos2 family.</text>
</comment>
<evidence type="ECO:0000259" key="3">
    <source>
        <dbReference type="PROSITE" id="PS51203"/>
    </source>
</evidence>
<evidence type="ECO:0000313" key="5">
    <source>
        <dbReference type="Ensembl" id="ENSCAFP00030023927.1"/>
    </source>
</evidence>
<reference evidence="4 6" key="1">
    <citation type="journal article" date="2005" name="Nature">
        <title>Genome sequence, comparative analysis and haplotype structure of the domestic dog.</title>
        <authorList>
            <consortium name="Broad Sequencing Platform"/>
            <person name="Lindblad-Toh K."/>
            <person name="Wade C.M."/>
            <person name="Mikkelsen T.S."/>
            <person name="Karlsson E.K."/>
            <person name="Jaffe D.B."/>
            <person name="Kamal M."/>
            <person name="Clamp M."/>
            <person name="Chang J.L."/>
            <person name="Kulbokas E.J. III"/>
            <person name="Zody M.C."/>
            <person name="Mauceli E."/>
            <person name="Xie X."/>
            <person name="Breen M."/>
            <person name="Wayne R.K."/>
            <person name="Ostrander E.A."/>
            <person name="Ponting C.P."/>
            <person name="Galibert F."/>
            <person name="Smith D.R."/>
            <person name="DeJong P.J."/>
            <person name="Kirkness E."/>
            <person name="Alvarez P."/>
            <person name="Biagi T."/>
            <person name="Brockman W."/>
            <person name="Butler J."/>
            <person name="Chin C.W."/>
            <person name="Cook A."/>
            <person name="Cuff J."/>
            <person name="Daly M.J."/>
            <person name="DeCaprio D."/>
            <person name="Gnerre S."/>
            <person name="Grabherr M."/>
            <person name="Kellis M."/>
            <person name="Kleber M."/>
            <person name="Bardeleben C."/>
            <person name="Goodstadt L."/>
            <person name="Heger A."/>
            <person name="Hitte C."/>
            <person name="Kim L."/>
            <person name="Koepfli K.P."/>
            <person name="Parker H.G."/>
            <person name="Pollinger J.P."/>
            <person name="Searle S.M."/>
            <person name="Sutter N.B."/>
            <person name="Thomas R."/>
            <person name="Webber C."/>
            <person name="Baldwin J."/>
            <person name="Abebe A."/>
            <person name="Abouelleil A."/>
            <person name="Aftuck L."/>
            <person name="Ait-Zahra M."/>
            <person name="Aldredge T."/>
            <person name="Allen N."/>
            <person name="An P."/>
            <person name="Anderson S."/>
            <person name="Antoine C."/>
            <person name="Arachchi H."/>
            <person name="Aslam A."/>
            <person name="Ayotte L."/>
            <person name="Bachantsang P."/>
            <person name="Barry A."/>
            <person name="Bayul T."/>
            <person name="Benamara M."/>
            <person name="Berlin A."/>
            <person name="Bessette D."/>
            <person name="Blitshteyn B."/>
            <person name="Bloom T."/>
            <person name="Blye J."/>
            <person name="Boguslavskiy L."/>
            <person name="Bonnet C."/>
            <person name="Boukhgalter B."/>
            <person name="Brown A."/>
            <person name="Cahill P."/>
            <person name="Calixte N."/>
            <person name="Camarata J."/>
            <person name="Cheshatsang Y."/>
            <person name="Chu J."/>
            <person name="Citroen M."/>
            <person name="Collymore A."/>
            <person name="Cooke P."/>
            <person name="Dawoe T."/>
            <person name="Daza R."/>
            <person name="Decktor K."/>
            <person name="DeGray S."/>
            <person name="Dhargay N."/>
            <person name="Dooley K."/>
            <person name="Dooley K."/>
            <person name="Dorje P."/>
            <person name="Dorjee K."/>
            <person name="Dorris L."/>
            <person name="Duffey N."/>
            <person name="Dupes A."/>
            <person name="Egbiremolen O."/>
            <person name="Elong R."/>
            <person name="Falk J."/>
            <person name="Farina A."/>
            <person name="Faro S."/>
            <person name="Ferguson D."/>
            <person name="Ferreira P."/>
            <person name="Fisher S."/>
            <person name="FitzGerald M."/>
            <person name="Foley K."/>
            <person name="Foley C."/>
            <person name="Franke A."/>
            <person name="Friedrich D."/>
            <person name="Gage D."/>
            <person name="Garber M."/>
            <person name="Gearin G."/>
            <person name="Giannoukos G."/>
            <person name="Goode T."/>
            <person name="Goyette A."/>
            <person name="Graham J."/>
            <person name="Grandbois E."/>
            <person name="Gyaltsen K."/>
            <person name="Hafez N."/>
            <person name="Hagopian D."/>
            <person name="Hagos B."/>
            <person name="Hall J."/>
            <person name="Healy C."/>
            <person name="Hegarty R."/>
            <person name="Honan T."/>
            <person name="Horn A."/>
            <person name="Houde N."/>
            <person name="Hughes L."/>
            <person name="Hunnicutt L."/>
            <person name="Husby M."/>
            <person name="Jester B."/>
            <person name="Jones C."/>
            <person name="Kamat A."/>
            <person name="Kanga B."/>
            <person name="Kells C."/>
            <person name="Khazanovich D."/>
            <person name="Kieu A.C."/>
            <person name="Kisner P."/>
            <person name="Kumar M."/>
            <person name="Lance K."/>
            <person name="Landers T."/>
            <person name="Lara M."/>
            <person name="Lee W."/>
            <person name="Leger J.P."/>
            <person name="Lennon N."/>
            <person name="Leuper L."/>
            <person name="LeVine S."/>
            <person name="Liu J."/>
            <person name="Liu X."/>
            <person name="Lokyitsang Y."/>
            <person name="Lokyitsang T."/>
            <person name="Lui A."/>
            <person name="Macdonald J."/>
            <person name="Major J."/>
            <person name="Marabella R."/>
            <person name="Maru K."/>
            <person name="Matthews C."/>
            <person name="McDonough S."/>
            <person name="Mehta T."/>
            <person name="Meldrim J."/>
            <person name="Melnikov A."/>
            <person name="Meneus L."/>
            <person name="Mihalev A."/>
            <person name="Mihova T."/>
            <person name="Miller K."/>
            <person name="Mittelman R."/>
            <person name="Mlenga V."/>
            <person name="Mulrain L."/>
            <person name="Munson G."/>
            <person name="Navidi A."/>
            <person name="Naylor J."/>
            <person name="Nguyen T."/>
            <person name="Nguyen N."/>
            <person name="Nguyen C."/>
            <person name="Nguyen T."/>
            <person name="Nicol R."/>
            <person name="Norbu N."/>
            <person name="Norbu C."/>
            <person name="Novod N."/>
            <person name="Nyima T."/>
            <person name="Olandt P."/>
            <person name="O'Neill B."/>
            <person name="O'Neill K."/>
            <person name="Osman S."/>
            <person name="Oyono L."/>
            <person name="Patti C."/>
            <person name="Perrin D."/>
            <person name="Phunkhang P."/>
            <person name="Pierre F."/>
            <person name="Priest M."/>
            <person name="Rachupka A."/>
            <person name="Raghuraman S."/>
            <person name="Rameau R."/>
            <person name="Ray V."/>
            <person name="Raymond C."/>
            <person name="Rege F."/>
            <person name="Rise C."/>
            <person name="Rogers J."/>
            <person name="Rogov P."/>
            <person name="Sahalie J."/>
            <person name="Settipalli S."/>
            <person name="Sharpe T."/>
            <person name="Shea T."/>
            <person name="Sheehan M."/>
            <person name="Sherpa N."/>
            <person name="Shi J."/>
            <person name="Shih D."/>
            <person name="Sloan J."/>
            <person name="Smith C."/>
            <person name="Sparrow T."/>
            <person name="Stalker J."/>
            <person name="Stange-Thomann N."/>
            <person name="Stavropoulos S."/>
            <person name="Stone C."/>
            <person name="Stone S."/>
            <person name="Sykes S."/>
            <person name="Tchuinga P."/>
            <person name="Tenzing P."/>
            <person name="Tesfaye S."/>
            <person name="Thoulutsang D."/>
            <person name="Thoulutsang Y."/>
            <person name="Topham K."/>
            <person name="Topping I."/>
            <person name="Tsamla T."/>
            <person name="Vassiliev H."/>
            <person name="Venkataraman V."/>
            <person name="Vo A."/>
            <person name="Wangchuk T."/>
            <person name="Wangdi T."/>
            <person name="Weiand M."/>
            <person name="Wilkinson J."/>
            <person name="Wilson A."/>
            <person name="Yadav S."/>
            <person name="Yang S."/>
            <person name="Yang X."/>
            <person name="Young G."/>
            <person name="Yu Q."/>
            <person name="Zainoun J."/>
            <person name="Zembek L."/>
            <person name="Zimmer A."/>
            <person name="Lander E.S."/>
        </authorList>
    </citation>
    <scope>NUCLEOTIDE SEQUENCE [LARGE SCALE GENOMIC DNA]</scope>
    <source>
        <strain evidence="4">Boxer</strain>
    </source>
</reference>
<feature type="domain" description="CS" evidence="3">
    <location>
        <begin position="47"/>
        <end position="138"/>
    </location>
</feature>
<dbReference type="InterPro" id="IPR007052">
    <property type="entry name" value="CS_dom"/>
</dbReference>
<dbReference type="PANTHER" id="PTHR22932:SF4">
    <property type="entry name" value="PROTEIN PTGES3L-RELATED"/>
    <property type="match status" value="1"/>
</dbReference>
<dbReference type="Ensembl" id="ENSCAFT00000082700.2">
    <property type="protein sequence ID" value="ENSCAFP00000053353.1"/>
    <property type="gene ID" value="ENSCAFG00000045788.2"/>
</dbReference>
<proteinExistence type="inferred from homology"/>
<dbReference type="Gene3D" id="2.60.40.790">
    <property type="match status" value="1"/>
</dbReference>
<dbReference type="Proteomes" id="UP000002254">
    <property type="component" value="Chromosome 37"/>
</dbReference>
<evidence type="ECO:0000313" key="7">
    <source>
        <dbReference type="Proteomes" id="UP000694429"/>
    </source>
</evidence>
<dbReference type="SUPFAM" id="SSF49764">
    <property type="entry name" value="HSP20-like chaperones"/>
    <property type="match status" value="1"/>
</dbReference>
<dbReference type="Proteomes" id="UP000694429">
    <property type="component" value="Chromosome 37"/>
</dbReference>
<dbReference type="PANTHER" id="PTHR22932">
    <property type="entry name" value="TELOMERASE-BINDING PROTEIN P23 HSP90 CO-CHAPERONE"/>
    <property type="match status" value="1"/>
</dbReference>
<dbReference type="GO" id="GO:0005737">
    <property type="term" value="C:cytoplasm"/>
    <property type="evidence" value="ECO:0007669"/>
    <property type="project" value="UniProtKB-UniRule"/>
</dbReference>
<reference evidence="5" key="3">
    <citation type="submission" date="2025-05" db="UniProtKB">
        <authorList>
            <consortium name="Ensembl"/>
        </authorList>
    </citation>
    <scope>IDENTIFICATION</scope>
</reference>
<dbReference type="OrthoDB" id="1564555at2759"/>
<accession>A0A8C0NAN2</accession>